<protein>
    <submittedName>
        <fullName evidence="1">Uncharacterized protein</fullName>
    </submittedName>
</protein>
<keyword evidence="2" id="KW-1185">Reference proteome</keyword>
<accession>A0AAW1PYX9</accession>
<sequence>MLQRARGALTGLARRRHEAGPLLAMEYIPLCLNDVFLDDVYERTLSICCFLGRTRAALSAFLSITGAYEVEATGIEAAGCL</sequence>
<dbReference type="Proteomes" id="UP001465755">
    <property type="component" value="Unassembled WGS sequence"/>
</dbReference>
<reference evidence="1 2" key="1">
    <citation type="journal article" date="2024" name="Nat. Commun.">
        <title>Phylogenomics reveals the evolutionary origins of lichenization in chlorophyte algae.</title>
        <authorList>
            <person name="Puginier C."/>
            <person name="Libourel C."/>
            <person name="Otte J."/>
            <person name="Skaloud P."/>
            <person name="Haon M."/>
            <person name="Grisel S."/>
            <person name="Petersen M."/>
            <person name="Berrin J.G."/>
            <person name="Delaux P.M."/>
            <person name="Dal Grande F."/>
            <person name="Keller J."/>
        </authorList>
    </citation>
    <scope>NUCLEOTIDE SEQUENCE [LARGE SCALE GENOMIC DNA]</scope>
    <source>
        <strain evidence="1 2">SAG 2036</strain>
    </source>
</reference>
<evidence type="ECO:0000313" key="1">
    <source>
        <dbReference type="EMBL" id="KAK9813413.1"/>
    </source>
</evidence>
<dbReference type="EMBL" id="JALJOQ010000005">
    <property type="protein sequence ID" value="KAK9813413.1"/>
    <property type="molecule type" value="Genomic_DNA"/>
</dbReference>
<name>A0AAW1PYX9_9CHLO</name>
<dbReference type="AlphaFoldDB" id="A0AAW1PYX9"/>
<comment type="caution">
    <text evidence="1">The sequence shown here is derived from an EMBL/GenBank/DDBJ whole genome shotgun (WGS) entry which is preliminary data.</text>
</comment>
<proteinExistence type="predicted"/>
<organism evidence="1 2">
    <name type="scientific">Symbiochloris irregularis</name>
    <dbReference type="NCBI Taxonomy" id="706552"/>
    <lineage>
        <taxon>Eukaryota</taxon>
        <taxon>Viridiplantae</taxon>
        <taxon>Chlorophyta</taxon>
        <taxon>core chlorophytes</taxon>
        <taxon>Trebouxiophyceae</taxon>
        <taxon>Trebouxiales</taxon>
        <taxon>Trebouxiaceae</taxon>
        <taxon>Symbiochloris</taxon>
    </lineage>
</organism>
<gene>
    <name evidence="1" type="ORF">WJX73_007120</name>
</gene>
<evidence type="ECO:0000313" key="2">
    <source>
        <dbReference type="Proteomes" id="UP001465755"/>
    </source>
</evidence>